<feature type="compositionally biased region" description="Gly residues" evidence="1">
    <location>
        <begin position="111"/>
        <end position="120"/>
    </location>
</feature>
<sequence>MEDNKTPEAEAEDTTQEAPEAAQDDAETFPRDYVEKLRKEAAEARVKAKRADDLARELFTAKVTATGRLADPSDLPFSDELLADSDALSAAITTLLDKKPHLASRTPRGDVGQGPTGGNSGDVDLAALLRAGA</sequence>
<keyword evidence="3" id="KW-1185">Reference proteome</keyword>
<dbReference type="RefSeq" id="WP_345577776.1">
    <property type="nucleotide sequence ID" value="NZ_BAABLV010000005.1"/>
</dbReference>
<evidence type="ECO:0000313" key="3">
    <source>
        <dbReference type="Proteomes" id="UP001501521"/>
    </source>
</evidence>
<feature type="region of interest" description="Disordered" evidence="1">
    <location>
        <begin position="1"/>
        <end position="32"/>
    </location>
</feature>
<evidence type="ECO:0000256" key="1">
    <source>
        <dbReference type="SAM" id="MobiDB-lite"/>
    </source>
</evidence>
<proteinExistence type="predicted"/>
<gene>
    <name evidence="2" type="ORF">GCM10025789_02460</name>
</gene>
<dbReference type="EMBL" id="BAABLV010000005">
    <property type="protein sequence ID" value="GAA4889549.1"/>
    <property type="molecule type" value="Genomic_DNA"/>
</dbReference>
<comment type="caution">
    <text evidence="2">The sequence shown here is derived from an EMBL/GenBank/DDBJ whole genome shotgun (WGS) entry which is preliminary data.</text>
</comment>
<feature type="region of interest" description="Disordered" evidence="1">
    <location>
        <begin position="98"/>
        <end position="123"/>
    </location>
</feature>
<name>A0ABP9EXS9_9ACTN</name>
<reference evidence="3" key="1">
    <citation type="journal article" date="2019" name="Int. J. Syst. Evol. Microbiol.">
        <title>The Global Catalogue of Microorganisms (GCM) 10K type strain sequencing project: providing services to taxonomists for standard genome sequencing and annotation.</title>
        <authorList>
            <consortium name="The Broad Institute Genomics Platform"/>
            <consortium name="The Broad Institute Genome Sequencing Center for Infectious Disease"/>
            <person name="Wu L."/>
            <person name="Ma J."/>
        </authorList>
    </citation>
    <scope>NUCLEOTIDE SEQUENCE [LARGE SCALE GENOMIC DNA]</scope>
    <source>
        <strain evidence="3">JCM 19125</strain>
    </source>
</reference>
<accession>A0ABP9EXS9</accession>
<evidence type="ECO:0000313" key="2">
    <source>
        <dbReference type="EMBL" id="GAA4889549.1"/>
    </source>
</evidence>
<dbReference type="Proteomes" id="UP001501521">
    <property type="component" value="Unassembled WGS sequence"/>
</dbReference>
<evidence type="ECO:0008006" key="4">
    <source>
        <dbReference type="Google" id="ProtNLM"/>
    </source>
</evidence>
<protein>
    <recommendedName>
        <fullName evidence="4">Scaffolding protein</fullName>
    </recommendedName>
</protein>
<organism evidence="2 3">
    <name type="scientific">Tessaracoccus lubricantis</name>
    <dbReference type="NCBI Taxonomy" id="545543"/>
    <lineage>
        <taxon>Bacteria</taxon>
        <taxon>Bacillati</taxon>
        <taxon>Actinomycetota</taxon>
        <taxon>Actinomycetes</taxon>
        <taxon>Propionibacteriales</taxon>
        <taxon>Propionibacteriaceae</taxon>
        <taxon>Tessaracoccus</taxon>
    </lineage>
</organism>